<dbReference type="SMART" id="SM00487">
    <property type="entry name" value="DEXDc"/>
    <property type="match status" value="1"/>
</dbReference>
<evidence type="ECO:0000256" key="1">
    <source>
        <dbReference type="ARBA" id="ARBA00022490"/>
    </source>
</evidence>
<dbReference type="SMART" id="SM01058">
    <property type="entry name" value="CarD_TRCF"/>
    <property type="match status" value="1"/>
</dbReference>
<dbReference type="InterPro" id="IPR027417">
    <property type="entry name" value="P-loop_NTPase"/>
</dbReference>
<name>A0ABY6GTB0_9GAMM</name>
<dbReference type="NCBIfam" id="NF007966">
    <property type="entry name" value="PRK10689.1"/>
    <property type="match status" value="1"/>
</dbReference>
<evidence type="ECO:0000256" key="6">
    <source>
        <dbReference type="ARBA" id="ARBA00022840"/>
    </source>
</evidence>
<dbReference type="SUPFAM" id="SSF141259">
    <property type="entry name" value="CarD-like"/>
    <property type="match status" value="1"/>
</dbReference>
<evidence type="ECO:0000256" key="8">
    <source>
        <dbReference type="ARBA" id="ARBA00023204"/>
    </source>
</evidence>
<dbReference type="Gene3D" id="3.40.50.11180">
    <property type="match status" value="1"/>
</dbReference>
<evidence type="ECO:0000256" key="4">
    <source>
        <dbReference type="ARBA" id="ARBA00022801"/>
    </source>
</evidence>
<dbReference type="SMART" id="SM00982">
    <property type="entry name" value="TRCF"/>
    <property type="match status" value="1"/>
</dbReference>
<dbReference type="NCBIfam" id="TIGR00580">
    <property type="entry name" value="mfd"/>
    <property type="match status" value="1"/>
</dbReference>
<keyword evidence="5" id="KW-0347">Helicase</keyword>
<comment type="similarity">
    <text evidence="9">In the N-terminal section; belongs to the UvrB family.</text>
</comment>
<dbReference type="Pfam" id="PF21132">
    <property type="entry name" value="MFD_D3"/>
    <property type="match status" value="1"/>
</dbReference>
<dbReference type="EC" id="3.6.4.-" evidence="9"/>
<keyword evidence="4 9" id="KW-0378">Hydrolase</keyword>
<dbReference type="InterPro" id="IPR041471">
    <property type="entry name" value="UvrB_inter"/>
</dbReference>
<feature type="domain" description="Helicase C-terminal" evidence="11">
    <location>
        <begin position="799"/>
        <end position="963"/>
    </location>
</feature>
<dbReference type="InterPro" id="IPR014001">
    <property type="entry name" value="Helicase_ATP-bd"/>
</dbReference>
<evidence type="ECO:0000259" key="10">
    <source>
        <dbReference type="PROSITE" id="PS51192"/>
    </source>
</evidence>
<evidence type="ECO:0000259" key="11">
    <source>
        <dbReference type="PROSITE" id="PS51194"/>
    </source>
</evidence>
<evidence type="ECO:0000256" key="9">
    <source>
        <dbReference type="HAMAP-Rule" id="MF_00969"/>
    </source>
</evidence>
<dbReference type="RefSeq" id="WP_262597992.1">
    <property type="nucleotide sequence ID" value="NZ_CP103300.1"/>
</dbReference>
<dbReference type="InterPro" id="IPR001650">
    <property type="entry name" value="Helicase_C-like"/>
</dbReference>
<comment type="similarity">
    <text evidence="9">In the C-terminal section; belongs to the helicase family. RecG subfamily.</text>
</comment>
<comment type="function">
    <text evidence="9">Couples transcription and DNA repair by recognizing RNA polymerase (RNAP) stalled at DNA lesions. Mediates ATP-dependent release of RNAP and its truncated transcript from the DNA, and recruitment of nucleotide excision repair machinery to the damaged site.</text>
</comment>
<dbReference type="InterPro" id="IPR011545">
    <property type="entry name" value="DEAD/DEAH_box_helicase_dom"/>
</dbReference>
<dbReference type="Pfam" id="PF03461">
    <property type="entry name" value="TRCF"/>
    <property type="match status" value="1"/>
</dbReference>
<dbReference type="InterPro" id="IPR003711">
    <property type="entry name" value="CarD-like/TRCF_RID"/>
</dbReference>
<accession>A0ABY6GTB0</accession>
<dbReference type="CDD" id="cd18810">
    <property type="entry name" value="SF2_C_TRCF"/>
    <property type="match status" value="1"/>
</dbReference>
<evidence type="ECO:0000313" key="13">
    <source>
        <dbReference type="Proteomes" id="UP001163255"/>
    </source>
</evidence>
<protein>
    <recommendedName>
        <fullName evidence="9">Transcription-repair-coupling factor</fullName>
        <shortName evidence="9">TRCF</shortName>
        <ecNumber evidence="9">3.6.4.-</ecNumber>
    </recommendedName>
</protein>
<keyword evidence="13" id="KW-1185">Reference proteome</keyword>
<keyword evidence="2 9" id="KW-0547">Nucleotide-binding</keyword>
<keyword evidence="6 9" id="KW-0067">ATP-binding</keyword>
<dbReference type="PROSITE" id="PS51192">
    <property type="entry name" value="HELICASE_ATP_BIND_1"/>
    <property type="match status" value="1"/>
</dbReference>
<dbReference type="PANTHER" id="PTHR47964:SF1">
    <property type="entry name" value="ATP-DEPENDENT DNA HELICASE HOMOLOG RECG, CHLOROPLASTIC"/>
    <property type="match status" value="1"/>
</dbReference>
<dbReference type="InterPro" id="IPR037235">
    <property type="entry name" value="TRCF-like_C_D7"/>
</dbReference>
<sequence>MSQASLPLPTHAGDKIIWANLDQTASAWAIANAARAGSKPLLVIAPDSNRANSLEEELNFFLRGTPSPTGKQPIEIMHFPDWEILPYDAFSPHQDIVSQRLETLYRLPDRQHCILIISITTLLHRMSPRSYLESNCLVISRGDTFLLEQRRQQLEQAGYRCVDTVYEHGEFAIRGALMDIFPMGADQPFRIDLFDDEIDTLRAFDPETQRSTEQVDSIELLPGHEFPMDKTSRDQFRSRFRDTFDVDYRECPLYQDIGQGMASPGIEYYLPLFFEQTATLLDHLPKQTIVVQCQGVQEALQHFWKDVNERYENRKVDPLRPLLPPHRVLMPPEELNGKLMNYGRARLDTDRVQEKQGRYNLSHAPLPELTLNARADNPLAPLESFIASGPRILLVAESAGRREVLLEMLAQNQIKPVEFANWSTFLNHSETLGITLGSLEAGLHLSEPDVALVPEALLLGQRVMQKRRRRGDSDYQTDQVIRNLTELREGAPVVHIDHGVGRYRGLQTLSVDAQEAEFVTLEYASEAKLYVPVASLHLIARYTGTDDELAPLHRLGSEQWTKARRKAAEKARDAAAELLDIYARREARQGFAFDSPDQHYHAFSAGFPFEETPDQQQAIESVVKDMTAIQPMDRLVCGDVGFGKTEVAMRAAFMAVQSGKQVAILVPTTLLAQQHYESFRDRFADWPVEIDVVSRFRSAKQVQGLKEKLREGKIDIIIGTHKILQGDLHFKNLGLLIIDEEHRFGVRHKEKLKSLRSEVDILTLTATPIPRTLNMAMSGIRDLSIIATPPAKRLSVKTFVRQHDEQLIKEAVLRELLRGGQVYCLHNEVSSIEKAAEDLQALIPEARIGIGHGQMRERELEQVMSDFYHKRFNILVCTTIIETGIDVPSANTIIIHRADKFGLAQLHQLRGRVGRSHHQAYAYLMTPSPKSMTRDASKRLDAISEAQDLGAGFMLASNDLEIRGAGELLGEDQSGQIQSVGFTLYTEMLEKAVNAIRLGETPNLDKPLQQGTEVNLRLPALLPEDYIHDVHNRLILYKRIAAAGSDNDLKSLQVELIDRFGLLPKQAKNLFRQTRIRLTAEKLGIIKLDAGEDNIRIEFEDQPKVDPLAIIQMIQADPHLYKLEGSSVFKYSGAISGAMEQPEQRFATVESLLQKLTG</sequence>
<reference evidence="12" key="1">
    <citation type="submission" date="2022-10" db="EMBL/GenBank/DDBJ databases">
        <title>Completed Genome Sequence of two octocoral isolated bacterium, Endozoicomonas euniceicola EF212T and Endozoicomonas gorgoniicola PS125T.</title>
        <authorList>
            <person name="Chiou Y.-J."/>
            <person name="Chen Y.-H."/>
        </authorList>
    </citation>
    <scope>NUCLEOTIDE SEQUENCE</scope>
    <source>
        <strain evidence="12">EF212</strain>
    </source>
</reference>
<dbReference type="Gene3D" id="2.40.10.170">
    <property type="match status" value="1"/>
</dbReference>
<gene>
    <name evidence="9 12" type="primary">mfd</name>
    <name evidence="12" type="ORF">NX720_23725</name>
</gene>
<dbReference type="Gene3D" id="3.90.1150.50">
    <property type="entry name" value="Transcription-repair-coupling factor, D7 domain"/>
    <property type="match status" value="1"/>
</dbReference>
<keyword evidence="3 9" id="KW-0227">DNA damage</keyword>
<keyword evidence="8 9" id="KW-0234">DNA repair</keyword>
<evidence type="ECO:0000256" key="7">
    <source>
        <dbReference type="ARBA" id="ARBA00023125"/>
    </source>
</evidence>
<organism evidence="12 13">
    <name type="scientific">Endozoicomonas euniceicola</name>
    <dbReference type="NCBI Taxonomy" id="1234143"/>
    <lineage>
        <taxon>Bacteria</taxon>
        <taxon>Pseudomonadati</taxon>
        <taxon>Pseudomonadota</taxon>
        <taxon>Gammaproteobacteria</taxon>
        <taxon>Oceanospirillales</taxon>
        <taxon>Endozoicomonadaceae</taxon>
        <taxon>Endozoicomonas</taxon>
    </lineage>
</organism>
<evidence type="ECO:0000256" key="5">
    <source>
        <dbReference type="ARBA" id="ARBA00022806"/>
    </source>
</evidence>
<comment type="subcellular location">
    <subcellularLocation>
        <location evidence="9">Cytoplasm</location>
    </subcellularLocation>
</comment>
<dbReference type="Gene3D" id="3.30.2060.10">
    <property type="entry name" value="Penicillin-binding protein 1b domain"/>
    <property type="match status" value="1"/>
</dbReference>
<dbReference type="Pfam" id="PF00270">
    <property type="entry name" value="DEAD"/>
    <property type="match status" value="1"/>
</dbReference>
<dbReference type="PROSITE" id="PS51194">
    <property type="entry name" value="HELICASE_CTER"/>
    <property type="match status" value="1"/>
</dbReference>
<dbReference type="SMART" id="SM00490">
    <property type="entry name" value="HELICc"/>
    <property type="match status" value="1"/>
</dbReference>
<dbReference type="Gene3D" id="3.40.50.11140">
    <property type="match status" value="1"/>
</dbReference>
<dbReference type="Pfam" id="PF02559">
    <property type="entry name" value="CarD_TRCF_RID"/>
    <property type="match status" value="1"/>
</dbReference>
<dbReference type="Proteomes" id="UP001163255">
    <property type="component" value="Chromosome"/>
</dbReference>
<dbReference type="PANTHER" id="PTHR47964">
    <property type="entry name" value="ATP-DEPENDENT DNA HELICASE HOMOLOG RECG, CHLOROPLASTIC"/>
    <property type="match status" value="1"/>
</dbReference>
<dbReference type="Pfam" id="PF00271">
    <property type="entry name" value="Helicase_C"/>
    <property type="match status" value="1"/>
</dbReference>
<evidence type="ECO:0000256" key="3">
    <source>
        <dbReference type="ARBA" id="ARBA00022763"/>
    </source>
</evidence>
<dbReference type="InterPro" id="IPR048635">
    <property type="entry name" value="MFD_D3"/>
</dbReference>
<dbReference type="HAMAP" id="MF_00969">
    <property type="entry name" value="TRCF"/>
    <property type="match status" value="1"/>
</dbReference>
<evidence type="ECO:0000313" key="12">
    <source>
        <dbReference type="EMBL" id="UYM15797.1"/>
    </source>
</evidence>
<dbReference type="SUPFAM" id="SSF52540">
    <property type="entry name" value="P-loop containing nucleoside triphosphate hydrolases"/>
    <property type="match status" value="4"/>
</dbReference>
<dbReference type="Pfam" id="PF17757">
    <property type="entry name" value="UvrB_inter"/>
    <property type="match status" value="1"/>
</dbReference>
<feature type="domain" description="Helicase ATP-binding" evidence="10">
    <location>
        <begin position="625"/>
        <end position="786"/>
    </location>
</feature>
<dbReference type="EMBL" id="CP103300">
    <property type="protein sequence ID" value="UYM15797.1"/>
    <property type="molecule type" value="Genomic_DNA"/>
</dbReference>
<dbReference type="SUPFAM" id="SSF143517">
    <property type="entry name" value="TRCF domain-like"/>
    <property type="match status" value="1"/>
</dbReference>
<keyword evidence="7 9" id="KW-0238">DNA-binding</keyword>
<dbReference type="CDD" id="cd17991">
    <property type="entry name" value="DEXHc_TRCF"/>
    <property type="match status" value="1"/>
</dbReference>
<dbReference type="Gene3D" id="3.40.50.300">
    <property type="entry name" value="P-loop containing nucleotide triphosphate hydrolases"/>
    <property type="match status" value="2"/>
</dbReference>
<keyword evidence="1 9" id="KW-0963">Cytoplasm</keyword>
<dbReference type="InterPro" id="IPR004576">
    <property type="entry name" value="Mfd"/>
</dbReference>
<dbReference type="InterPro" id="IPR036101">
    <property type="entry name" value="CarD-like/TRCF_RID_sf"/>
</dbReference>
<proteinExistence type="inferred from homology"/>
<dbReference type="InterPro" id="IPR047112">
    <property type="entry name" value="RecG/Mfd"/>
</dbReference>
<dbReference type="GO" id="GO:0016787">
    <property type="term" value="F:hydrolase activity"/>
    <property type="evidence" value="ECO:0007669"/>
    <property type="project" value="UniProtKB-KW"/>
</dbReference>
<dbReference type="InterPro" id="IPR005118">
    <property type="entry name" value="TRCF_C"/>
</dbReference>
<evidence type="ECO:0000256" key="2">
    <source>
        <dbReference type="ARBA" id="ARBA00022741"/>
    </source>
</evidence>